<feature type="region of interest" description="Disordered" evidence="1">
    <location>
        <begin position="1"/>
        <end position="27"/>
    </location>
</feature>
<keyword evidence="3" id="KW-1185">Reference proteome</keyword>
<organism evidence="2 3">
    <name type="scientific">Coniochaeta hoffmannii</name>
    <dbReference type="NCBI Taxonomy" id="91930"/>
    <lineage>
        <taxon>Eukaryota</taxon>
        <taxon>Fungi</taxon>
        <taxon>Dikarya</taxon>
        <taxon>Ascomycota</taxon>
        <taxon>Pezizomycotina</taxon>
        <taxon>Sordariomycetes</taxon>
        <taxon>Sordariomycetidae</taxon>
        <taxon>Coniochaetales</taxon>
        <taxon>Coniochaetaceae</taxon>
        <taxon>Coniochaeta</taxon>
    </lineage>
</organism>
<evidence type="ECO:0000313" key="3">
    <source>
        <dbReference type="Proteomes" id="UP001174691"/>
    </source>
</evidence>
<accession>A0AA38VN87</accession>
<dbReference type="EMBL" id="JANBVN010000022">
    <property type="protein sequence ID" value="KAJ9161437.1"/>
    <property type="molecule type" value="Genomic_DNA"/>
</dbReference>
<name>A0AA38VN87_9PEZI</name>
<comment type="caution">
    <text evidence="2">The sequence shown here is derived from an EMBL/GenBank/DDBJ whole genome shotgun (WGS) entry which is preliminary data.</text>
</comment>
<dbReference type="AlphaFoldDB" id="A0AA38VN87"/>
<reference evidence="2" key="1">
    <citation type="submission" date="2022-07" db="EMBL/GenBank/DDBJ databases">
        <title>Fungi with potential for degradation of polypropylene.</title>
        <authorList>
            <person name="Gostincar C."/>
        </authorList>
    </citation>
    <scope>NUCLEOTIDE SEQUENCE</scope>
    <source>
        <strain evidence="2">EXF-13287</strain>
    </source>
</reference>
<proteinExistence type="predicted"/>
<evidence type="ECO:0000313" key="2">
    <source>
        <dbReference type="EMBL" id="KAJ9161437.1"/>
    </source>
</evidence>
<evidence type="ECO:0000256" key="1">
    <source>
        <dbReference type="SAM" id="MobiDB-lite"/>
    </source>
</evidence>
<feature type="region of interest" description="Disordered" evidence="1">
    <location>
        <begin position="89"/>
        <end position="109"/>
    </location>
</feature>
<sequence length="109" mass="12196">MVRSANQNEDIPWTQYEPATPRRSRNSSLASIATFASLASISSSVGRRLSAFWRPNTRDALRRESVPVPTEKRYVHVPTHAAADHFKTTTTPQVRKASMCPPLGQQQFS</sequence>
<gene>
    <name evidence="2" type="ORF">NKR19_g2223</name>
</gene>
<protein>
    <submittedName>
        <fullName evidence="2">Uncharacterized protein</fullName>
    </submittedName>
</protein>
<dbReference type="Proteomes" id="UP001174691">
    <property type="component" value="Unassembled WGS sequence"/>
</dbReference>